<feature type="signal peptide" evidence="7">
    <location>
        <begin position="1"/>
        <end position="28"/>
    </location>
</feature>
<feature type="chain" id="PRO_5014071530" description="Peptidase A1 domain-containing protein" evidence="7">
    <location>
        <begin position="29"/>
        <end position="450"/>
    </location>
</feature>
<evidence type="ECO:0000259" key="8">
    <source>
        <dbReference type="PROSITE" id="PS51767"/>
    </source>
</evidence>
<evidence type="ECO:0000256" key="5">
    <source>
        <dbReference type="ARBA" id="ARBA00022801"/>
    </source>
</evidence>
<gene>
    <name evidence="9" type="ORF">CDL15_Pgr028745</name>
    <name evidence="10" type="ORF">CRG98_035569</name>
</gene>
<evidence type="ECO:0000313" key="11">
    <source>
        <dbReference type="Proteomes" id="UP000197138"/>
    </source>
</evidence>
<dbReference type="AlphaFoldDB" id="A0A218VWR7"/>
<dbReference type="PANTHER" id="PTHR47967:SF128">
    <property type="entry name" value="ASPARTIC PROTEINASE CDR1-LIKE"/>
    <property type="match status" value="1"/>
</dbReference>
<accession>A0A218VWR7</accession>
<dbReference type="GO" id="GO:0004190">
    <property type="term" value="F:aspartic-type endopeptidase activity"/>
    <property type="evidence" value="ECO:0007669"/>
    <property type="project" value="UniProtKB-KW"/>
</dbReference>
<dbReference type="EMBL" id="PGOL01002956">
    <property type="protein sequence ID" value="PKI44039.1"/>
    <property type="molecule type" value="Genomic_DNA"/>
</dbReference>
<evidence type="ECO:0000256" key="1">
    <source>
        <dbReference type="ARBA" id="ARBA00007447"/>
    </source>
</evidence>
<dbReference type="GO" id="GO:0005576">
    <property type="term" value="C:extracellular region"/>
    <property type="evidence" value="ECO:0007669"/>
    <property type="project" value="TreeGrafter"/>
</dbReference>
<evidence type="ECO:0000256" key="2">
    <source>
        <dbReference type="ARBA" id="ARBA00022670"/>
    </source>
</evidence>
<dbReference type="GO" id="GO:0006508">
    <property type="term" value="P:proteolysis"/>
    <property type="evidence" value="ECO:0007669"/>
    <property type="project" value="UniProtKB-KW"/>
</dbReference>
<keyword evidence="5" id="KW-0378">Hydrolase</keyword>
<dbReference type="InterPro" id="IPR032861">
    <property type="entry name" value="TAXi_N"/>
</dbReference>
<evidence type="ECO:0000313" key="12">
    <source>
        <dbReference type="Proteomes" id="UP000233551"/>
    </source>
</evidence>
<dbReference type="Pfam" id="PF14541">
    <property type="entry name" value="TAXi_C"/>
    <property type="match status" value="1"/>
</dbReference>
<keyword evidence="6" id="KW-0325">Glycoprotein</keyword>
<evidence type="ECO:0000313" key="10">
    <source>
        <dbReference type="EMBL" id="PKI44039.1"/>
    </source>
</evidence>
<dbReference type="InterPro" id="IPR051708">
    <property type="entry name" value="Plant_Aspart_Prot_A1"/>
</dbReference>
<dbReference type="Pfam" id="PF14543">
    <property type="entry name" value="TAXi_N"/>
    <property type="match status" value="1"/>
</dbReference>
<dbReference type="OrthoDB" id="2747330at2759"/>
<protein>
    <recommendedName>
        <fullName evidence="8">Peptidase A1 domain-containing protein</fullName>
    </recommendedName>
</protein>
<dbReference type="PROSITE" id="PS00141">
    <property type="entry name" value="ASP_PROTEASE"/>
    <property type="match status" value="1"/>
</dbReference>
<evidence type="ECO:0000256" key="7">
    <source>
        <dbReference type="SAM" id="SignalP"/>
    </source>
</evidence>
<keyword evidence="12" id="KW-1185">Reference proteome</keyword>
<dbReference type="InterPro" id="IPR001969">
    <property type="entry name" value="Aspartic_peptidase_AS"/>
</dbReference>
<reference evidence="11" key="1">
    <citation type="journal article" date="2017" name="Plant J.">
        <title>The pomegranate (Punica granatum L.) genome and the genomics of punicalagin biosynthesis.</title>
        <authorList>
            <person name="Qin G."/>
            <person name="Xu C."/>
            <person name="Ming R."/>
            <person name="Tang H."/>
            <person name="Guyot R."/>
            <person name="Kramer E.M."/>
            <person name="Hu Y."/>
            <person name="Yi X."/>
            <person name="Qi Y."/>
            <person name="Xu X."/>
            <person name="Gao Z."/>
            <person name="Pan H."/>
            <person name="Jian J."/>
            <person name="Tian Y."/>
            <person name="Yue Z."/>
            <person name="Xu Y."/>
        </authorList>
    </citation>
    <scope>NUCLEOTIDE SEQUENCE [LARGE SCALE GENOMIC DNA]</scope>
    <source>
        <strain evidence="11">cv. Dabenzi</strain>
    </source>
</reference>
<dbReference type="PROSITE" id="PS51767">
    <property type="entry name" value="PEPTIDASE_A1"/>
    <property type="match status" value="1"/>
</dbReference>
<dbReference type="STRING" id="22663.A0A218VWR7"/>
<dbReference type="InterPro" id="IPR034161">
    <property type="entry name" value="Pepsin-like_plant"/>
</dbReference>
<dbReference type="Proteomes" id="UP000233551">
    <property type="component" value="Unassembled WGS sequence"/>
</dbReference>
<dbReference type="InterPro" id="IPR021109">
    <property type="entry name" value="Peptidase_aspartic_dom_sf"/>
</dbReference>
<keyword evidence="4" id="KW-0064">Aspartyl protease</keyword>
<dbReference type="InterPro" id="IPR032799">
    <property type="entry name" value="TAXi_C"/>
</dbReference>
<dbReference type="InterPro" id="IPR033121">
    <property type="entry name" value="PEPTIDASE_A1"/>
</dbReference>
<reference evidence="10 12" key="3">
    <citation type="submission" date="2017-11" db="EMBL/GenBank/DDBJ databases">
        <title>De-novo sequencing of pomegranate (Punica granatum L.) genome.</title>
        <authorList>
            <person name="Akparov Z."/>
            <person name="Amiraslanov A."/>
            <person name="Hajiyeva S."/>
            <person name="Abbasov M."/>
            <person name="Kaur K."/>
            <person name="Hamwieh A."/>
            <person name="Solovyev V."/>
            <person name="Salamov A."/>
            <person name="Braich B."/>
            <person name="Kosarev P."/>
            <person name="Mahmoud A."/>
            <person name="Hajiyev E."/>
            <person name="Babayeva S."/>
            <person name="Izzatullayeva V."/>
            <person name="Mammadov A."/>
            <person name="Mammadov A."/>
            <person name="Sharifova S."/>
            <person name="Ojaghi J."/>
            <person name="Eynullazada K."/>
            <person name="Bayramov B."/>
            <person name="Abdulazimova A."/>
            <person name="Shahmuradov I."/>
        </authorList>
    </citation>
    <scope>NUCLEOTIDE SEQUENCE [LARGE SCALE GENOMIC DNA]</scope>
    <source>
        <strain evidence="10">AG2017</strain>
        <strain evidence="12">cv. AG2017</strain>
        <tissue evidence="10">Leaf</tissue>
    </source>
</reference>
<keyword evidence="2" id="KW-0645">Protease</keyword>
<dbReference type="GeneID" id="116204126"/>
<dbReference type="FunFam" id="2.40.70.10:FF:000016">
    <property type="entry name" value="Probable aspartic protease At2g35615"/>
    <property type="match status" value="1"/>
</dbReference>
<dbReference type="SUPFAM" id="SSF50630">
    <property type="entry name" value="Acid proteases"/>
    <property type="match status" value="1"/>
</dbReference>
<comment type="caution">
    <text evidence="9">The sequence shown here is derived from an EMBL/GenBank/DDBJ whole genome shotgun (WGS) entry which is preliminary data.</text>
</comment>
<evidence type="ECO:0000256" key="6">
    <source>
        <dbReference type="ARBA" id="ARBA00023180"/>
    </source>
</evidence>
<dbReference type="EMBL" id="MTKT01005739">
    <property type="protein sequence ID" value="OWM65027.1"/>
    <property type="molecule type" value="Genomic_DNA"/>
</dbReference>
<name>A0A218VWR7_PUNGR</name>
<evidence type="ECO:0000256" key="3">
    <source>
        <dbReference type="ARBA" id="ARBA00022729"/>
    </source>
</evidence>
<keyword evidence="3 7" id="KW-0732">Signal</keyword>
<dbReference type="PANTHER" id="PTHR47967">
    <property type="entry name" value="OS07G0603500 PROTEIN-RELATED"/>
    <property type="match status" value="1"/>
</dbReference>
<proteinExistence type="inferred from homology"/>
<sequence length="450" mass="48804">MAEFPYCLILSSCLAWFVFLVAIELSLAESTGYGFMIDLIHRDSPKSPSYNPSARLVDRHLHALRRSLSRIKHLRRRTNRPSWRSSKKDVQSELSPAGGEYYMEIALGTPPLPTLGIADTGSDLTWTQCKPCRPCYPQDPPIFDPKRSLTYNLVPCRSDACHMLGNNGFCSQERTCQYNYGYGDGSVSKGDLATESITLGLNSSLPVTVPGVPVGCGHNNTGIFDSKGSGIIGLGGGPLSLISHMDHLIQGKFSYCLVPFTTPNATSKINFGECAILSGEGVASTPLIRKSPGTFYYITLESISLGTKNLPPKISNAKDLSSLANEVGNMIVDSGTTYNFIPTELYKPFESALLKVIQTPQVQVPEMGLCFNTTTDLAAPPVILQLTGANLLLKSANIFTRLSDDAVCLTIFPTRDVPILGNFGQADFEVGFDLEKRTVSFKPTDCTGSS</sequence>
<comment type="similarity">
    <text evidence="1">Belongs to the peptidase A1 family.</text>
</comment>
<dbReference type="CDD" id="cd05476">
    <property type="entry name" value="pepsin_A_like_plant"/>
    <property type="match status" value="1"/>
</dbReference>
<organism evidence="9 11">
    <name type="scientific">Punica granatum</name>
    <name type="common">Pomegranate</name>
    <dbReference type="NCBI Taxonomy" id="22663"/>
    <lineage>
        <taxon>Eukaryota</taxon>
        <taxon>Viridiplantae</taxon>
        <taxon>Streptophyta</taxon>
        <taxon>Embryophyta</taxon>
        <taxon>Tracheophyta</taxon>
        <taxon>Spermatophyta</taxon>
        <taxon>Magnoliopsida</taxon>
        <taxon>eudicotyledons</taxon>
        <taxon>Gunneridae</taxon>
        <taxon>Pentapetalae</taxon>
        <taxon>rosids</taxon>
        <taxon>malvids</taxon>
        <taxon>Myrtales</taxon>
        <taxon>Lythraceae</taxon>
        <taxon>Punica</taxon>
    </lineage>
</organism>
<reference evidence="9" key="2">
    <citation type="submission" date="2017-06" db="EMBL/GenBank/DDBJ databases">
        <title>The pomegranate genome and the genomics of punicalagin biosynthesis.</title>
        <authorList>
            <person name="Xu C."/>
        </authorList>
    </citation>
    <scope>NUCLEOTIDE SEQUENCE [LARGE SCALE GENOMIC DNA]</scope>
    <source>
        <tissue evidence="9">Fresh leaf</tissue>
    </source>
</reference>
<feature type="domain" description="Peptidase A1" evidence="8">
    <location>
        <begin position="101"/>
        <end position="442"/>
    </location>
</feature>
<dbReference type="Gene3D" id="2.40.70.10">
    <property type="entry name" value="Acid Proteases"/>
    <property type="match status" value="2"/>
</dbReference>
<evidence type="ECO:0000313" key="9">
    <source>
        <dbReference type="EMBL" id="OWM65027.1"/>
    </source>
</evidence>
<evidence type="ECO:0000256" key="4">
    <source>
        <dbReference type="ARBA" id="ARBA00022750"/>
    </source>
</evidence>
<dbReference type="Proteomes" id="UP000197138">
    <property type="component" value="Unassembled WGS sequence"/>
</dbReference>